<feature type="transmembrane region" description="Helical" evidence="2">
    <location>
        <begin position="96"/>
        <end position="120"/>
    </location>
</feature>
<feature type="transmembrane region" description="Helical" evidence="2">
    <location>
        <begin position="64"/>
        <end position="84"/>
    </location>
</feature>
<feature type="region of interest" description="Disordered" evidence="1">
    <location>
        <begin position="250"/>
        <end position="270"/>
    </location>
</feature>
<feature type="region of interest" description="Disordered" evidence="1">
    <location>
        <begin position="220"/>
        <end position="239"/>
    </location>
</feature>
<accession>J6F460</accession>
<reference evidence="3 4" key="1">
    <citation type="journal article" date="2012" name="Eukaryot. Cell">
        <title>Draft genome sequence of CBS 2479, the standard type strain of Trichosporon asahii.</title>
        <authorList>
            <person name="Yang R.Y."/>
            <person name="Li H.T."/>
            <person name="Zhu H."/>
            <person name="Zhou G.P."/>
            <person name="Wang M."/>
            <person name="Wang L."/>
        </authorList>
    </citation>
    <scope>NUCLEOTIDE SEQUENCE [LARGE SCALE GENOMIC DNA]</scope>
    <source>
        <strain evidence="4">ATCC 90039 / CBS 2479 / JCM 2466 / KCTC 7840 / NCYC 2677 / UAMH 7654</strain>
    </source>
</reference>
<protein>
    <submittedName>
        <fullName evidence="3">Uncharacterized protein</fullName>
    </submittedName>
</protein>
<dbReference type="HOGENOM" id="CLU_1031298_0_0_1"/>
<gene>
    <name evidence="3" type="ORF">A1Q1_00853</name>
</gene>
<dbReference type="VEuPathDB" id="FungiDB:A1Q1_00853"/>
<evidence type="ECO:0000313" key="3">
    <source>
        <dbReference type="EMBL" id="EJT50012.1"/>
    </source>
</evidence>
<evidence type="ECO:0000313" key="4">
    <source>
        <dbReference type="Proteomes" id="UP000002748"/>
    </source>
</evidence>
<feature type="compositionally biased region" description="Basic and acidic residues" evidence="1">
    <location>
        <begin position="259"/>
        <end position="270"/>
    </location>
</feature>
<comment type="caution">
    <text evidence="3">The sequence shown here is derived from an EMBL/GenBank/DDBJ whole genome shotgun (WGS) entry which is preliminary data.</text>
</comment>
<dbReference type="AlphaFoldDB" id="J6F460"/>
<evidence type="ECO:0000256" key="1">
    <source>
        <dbReference type="SAM" id="MobiDB-lite"/>
    </source>
</evidence>
<organism evidence="3 4">
    <name type="scientific">Trichosporon asahii var. asahii (strain ATCC 90039 / CBS 2479 / JCM 2466 / KCTC 7840 / NBRC 103889/ NCYC 2677 / UAMH 7654)</name>
    <name type="common">Yeast</name>
    <dbReference type="NCBI Taxonomy" id="1186058"/>
    <lineage>
        <taxon>Eukaryota</taxon>
        <taxon>Fungi</taxon>
        <taxon>Dikarya</taxon>
        <taxon>Basidiomycota</taxon>
        <taxon>Agaricomycotina</taxon>
        <taxon>Tremellomycetes</taxon>
        <taxon>Trichosporonales</taxon>
        <taxon>Trichosporonaceae</taxon>
        <taxon>Trichosporon</taxon>
    </lineage>
</organism>
<evidence type="ECO:0000256" key="2">
    <source>
        <dbReference type="SAM" id="Phobius"/>
    </source>
</evidence>
<keyword evidence="2" id="KW-1133">Transmembrane helix</keyword>
<dbReference type="OrthoDB" id="2574290at2759"/>
<dbReference type="Gene3D" id="1.20.120.20">
    <property type="entry name" value="Apolipoprotein"/>
    <property type="match status" value="1"/>
</dbReference>
<name>J6F460_TRIAS</name>
<sequence>MTGSSSSSNNHDDHDLTFMKDYGAQPTAPFEVEIARDSLRRRIEAGELLPLALDVQVLKSSGNAVKYGTVAGALLGIPAYISLGKKRPAPPSSFKFMAAVTTSLCGTMLGFAIGSLAGIYKVKHDMPDSERKMRVFQEVAYDAQRAIAERRAGIPVGAIVTHVAGVPGQDSFWTPQTGKVTYDQLRSMERRGEKWSEDIQKQWDQASQTVKDQWKDAADQAKDGWNQAKNQAQSAADVANSKWNEIKNEAQKEANQAQKEGKNLWDKWTK</sequence>
<dbReference type="GeneID" id="25984367"/>
<dbReference type="KEGG" id="tasa:A1Q1_00853"/>
<dbReference type="EMBL" id="ALBS01000139">
    <property type="protein sequence ID" value="EJT50012.1"/>
    <property type="molecule type" value="Genomic_DNA"/>
</dbReference>
<dbReference type="RefSeq" id="XP_014181228.1">
    <property type="nucleotide sequence ID" value="XM_014325753.1"/>
</dbReference>
<proteinExistence type="predicted"/>
<keyword evidence="2" id="KW-0472">Membrane</keyword>
<dbReference type="Proteomes" id="UP000002748">
    <property type="component" value="Unassembled WGS sequence"/>
</dbReference>
<keyword evidence="2" id="KW-0812">Transmembrane</keyword>